<sequence>MTKLGTVSPYKNYEKAVKCRLAQHTRPPALINRRLIFLLTPVLKKHSV</sequence>
<accession>A0A378J638</accession>
<evidence type="ECO:0000313" key="2">
    <source>
        <dbReference type="Proteomes" id="UP000254677"/>
    </source>
</evidence>
<dbReference type="Proteomes" id="UP000254677">
    <property type="component" value="Unassembled WGS sequence"/>
</dbReference>
<protein>
    <submittedName>
        <fullName evidence="1">Uncharacterized protein</fullName>
    </submittedName>
</protein>
<evidence type="ECO:0000313" key="1">
    <source>
        <dbReference type="EMBL" id="STX43232.1"/>
    </source>
</evidence>
<gene>
    <name evidence="1" type="ORF">NCTC13292_02050</name>
</gene>
<keyword evidence="2" id="KW-1185">Reference proteome</keyword>
<organism evidence="1 2">
    <name type="scientific">Legionella donaldsonii</name>
    <dbReference type="NCBI Taxonomy" id="45060"/>
    <lineage>
        <taxon>Bacteria</taxon>
        <taxon>Pseudomonadati</taxon>
        <taxon>Pseudomonadota</taxon>
        <taxon>Gammaproteobacteria</taxon>
        <taxon>Legionellales</taxon>
        <taxon>Legionellaceae</taxon>
        <taxon>Legionella</taxon>
    </lineage>
</organism>
<dbReference type="AlphaFoldDB" id="A0A378J638"/>
<proteinExistence type="predicted"/>
<name>A0A378J638_9GAMM</name>
<reference evidence="1 2" key="1">
    <citation type="submission" date="2018-06" db="EMBL/GenBank/DDBJ databases">
        <authorList>
            <consortium name="Pathogen Informatics"/>
            <person name="Doyle S."/>
        </authorList>
    </citation>
    <scope>NUCLEOTIDE SEQUENCE [LARGE SCALE GENOMIC DNA]</scope>
    <source>
        <strain evidence="1 2">NCTC13292</strain>
    </source>
</reference>
<dbReference type="EMBL" id="UGOA01000001">
    <property type="protein sequence ID" value="STX43232.1"/>
    <property type="molecule type" value="Genomic_DNA"/>
</dbReference>